<name>A0A915BBR3_PARUN</name>
<dbReference type="SMART" id="SM00950">
    <property type="entry name" value="Piwi"/>
    <property type="match status" value="1"/>
</dbReference>
<dbReference type="GO" id="GO:0003723">
    <property type="term" value="F:RNA binding"/>
    <property type="evidence" value="ECO:0007669"/>
    <property type="project" value="InterPro"/>
</dbReference>
<keyword evidence="4" id="KW-1185">Reference proteome</keyword>
<dbReference type="InterPro" id="IPR036397">
    <property type="entry name" value="RNaseH_sf"/>
</dbReference>
<dbReference type="InterPro" id="IPR003100">
    <property type="entry name" value="PAZ_dom"/>
</dbReference>
<feature type="compositionally biased region" description="Polar residues" evidence="1">
    <location>
        <begin position="59"/>
        <end position="68"/>
    </location>
</feature>
<evidence type="ECO:0000256" key="1">
    <source>
        <dbReference type="SAM" id="MobiDB-lite"/>
    </source>
</evidence>
<evidence type="ECO:0000259" key="3">
    <source>
        <dbReference type="PROSITE" id="PS50822"/>
    </source>
</evidence>
<dbReference type="Proteomes" id="UP000887569">
    <property type="component" value="Unplaced"/>
</dbReference>
<dbReference type="InterPro" id="IPR012337">
    <property type="entry name" value="RNaseH-like_sf"/>
</dbReference>
<feature type="domain" description="Piwi" evidence="3">
    <location>
        <begin position="608"/>
        <end position="918"/>
    </location>
</feature>
<proteinExistence type="predicted"/>
<dbReference type="CDD" id="cd02846">
    <property type="entry name" value="PAZ_argonaute_like"/>
    <property type="match status" value="1"/>
</dbReference>
<accession>A0A915BBR3</accession>
<organism evidence="4 6">
    <name type="scientific">Parascaris univalens</name>
    <name type="common">Nematode worm</name>
    <dbReference type="NCBI Taxonomy" id="6257"/>
    <lineage>
        <taxon>Eukaryota</taxon>
        <taxon>Metazoa</taxon>
        <taxon>Ecdysozoa</taxon>
        <taxon>Nematoda</taxon>
        <taxon>Chromadorea</taxon>
        <taxon>Rhabditida</taxon>
        <taxon>Spirurina</taxon>
        <taxon>Ascaridomorpha</taxon>
        <taxon>Ascaridoidea</taxon>
        <taxon>Ascarididae</taxon>
        <taxon>Parascaris</taxon>
    </lineage>
</organism>
<dbReference type="SMART" id="SM01163">
    <property type="entry name" value="DUF1785"/>
    <property type="match status" value="1"/>
</dbReference>
<dbReference type="PANTHER" id="PTHR22891">
    <property type="entry name" value="EUKARYOTIC TRANSLATION INITIATION FACTOR 2C"/>
    <property type="match status" value="1"/>
</dbReference>
<feature type="domain" description="PAZ" evidence="2">
    <location>
        <begin position="321"/>
        <end position="426"/>
    </location>
</feature>
<evidence type="ECO:0000313" key="5">
    <source>
        <dbReference type="WBParaSite" id="PgR033_g061_t02"/>
    </source>
</evidence>
<dbReference type="InterPro" id="IPR014811">
    <property type="entry name" value="ArgoL1"/>
</dbReference>
<evidence type="ECO:0000313" key="6">
    <source>
        <dbReference type="WBParaSite" id="PgR033_g061_t03"/>
    </source>
</evidence>
<dbReference type="SUPFAM" id="SSF101690">
    <property type="entry name" value="PAZ domain"/>
    <property type="match status" value="1"/>
</dbReference>
<dbReference type="SUPFAM" id="SSF53098">
    <property type="entry name" value="Ribonuclease H-like"/>
    <property type="match status" value="1"/>
</dbReference>
<evidence type="ECO:0000259" key="2">
    <source>
        <dbReference type="PROSITE" id="PS50821"/>
    </source>
</evidence>
<dbReference type="Gene3D" id="3.30.420.10">
    <property type="entry name" value="Ribonuclease H-like superfamily/Ribonuclease H"/>
    <property type="match status" value="1"/>
</dbReference>
<dbReference type="Pfam" id="PF02170">
    <property type="entry name" value="PAZ"/>
    <property type="match status" value="1"/>
</dbReference>
<dbReference type="PROSITE" id="PS50821">
    <property type="entry name" value="PAZ"/>
    <property type="match status" value="1"/>
</dbReference>
<dbReference type="Gene3D" id="3.40.50.2300">
    <property type="match status" value="1"/>
</dbReference>
<feature type="region of interest" description="Disordered" evidence="1">
    <location>
        <begin position="1"/>
        <end position="81"/>
    </location>
</feature>
<dbReference type="WBParaSite" id="PgR033_g061_t02">
    <property type="protein sequence ID" value="PgR033_g061_t02"/>
    <property type="gene ID" value="PgR033_g061"/>
</dbReference>
<feature type="compositionally biased region" description="Basic and acidic residues" evidence="1">
    <location>
        <begin position="41"/>
        <end position="54"/>
    </location>
</feature>
<sequence length="950" mass="108038">MASKGRGRGRGAAGRAIRSDEPSSGTLSQAVGGGDMGSIVEETRRMRISREGSGRRRSQAPSSGTSERPLTESKAAPSPTQVLARRRGFGTLGPRIPLKTNFIEMRVSSNLSLHQYSVRVERRNELVVDRDKCREAFWRMVSQERALFGDNHFGLVYDDVGMLVTRKPLSLNGQHSTEVLLFPPERPNFRPLFPDYKIIIREVGELRLSFGETDERSRTSMQFLDSLVTQRVRCPREAISSDFYPFKESIYLIPRPNASWTKWSIELGSGIETWTGLYSAVKVCQRGLMLNSDISTKAFYKVDMSLIDFYLSIVNEFRGGTGTRMNRRNLAMNASQREQLQKALQGLILKFAYTDTHMKFTSVGQPATVQRFIMKRTNEQPREMTVEDYFYNYKGIELEYGNLPTIQCGPSSKTIYIPMELLRLSDRVQRVKKRLSDFQLARLIKESALDPQKRFERIEFMLNGLDSSEKDAFLQAFETEIGNRFVRLDGRVLPSPHLELFNGFSIPVKDGVWPLRNRVTEAPIKVIFGVISVNGAIKMDEFRDPFNVLMRACELFGMEFARSYRNAAEEVFKGSWDTDDGDVSSLMPIINAFKKNVALTDVEDVRPMLIFVVPKEDSRIYAGIKVACDREAGIASQVISTKTFRRMAGRAENNAVAHNIFLKINVKLGGVNNRVLQRCLDWQKFTDYEEPTLFIGIDVTHPSSGDTTSPSIAAIVGSEDVAATRYSCSLKVQASNAERVVYMVDAMRERLLSFIRRTSLRPAHIIIFRDGVSNSEFVDTMNDELSSLKAAMNRLDSDYNPTLSYVVIQKRHRTRFFVERDEFARGKHNVPPGTVVDEEITSPNMFDFYLCSHLGAIGTSRPAHYTILYDSWNLSPDDWQQVAYALCHLYARCARSVSIPAPVYYAHLACQRARFYLKEALSRSNQQMAVSRELERMVEVHENAPRMYYI</sequence>
<dbReference type="InterPro" id="IPR003165">
    <property type="entry name" value="Piwi"/>
</dbReference>
<dbReference type="Pfam" id="PF08699">
    <property type="entry name" value="ArgoL1"/>
    <property type="match status" value="1"/>
</dbReference>
<dbReference type="WBParaSite" id="PgR033_g061_t03">
    <property type="protein sequence ID" value="PgR033_g061_t03"/>
    <property type="gene ID" value="PgR033_g061"/>
</dbReference>
<evidence type="ECO:0000313" key="4">
    <source>
        <dbReference type="Proteomes" id="UP000887569"/>
    </source>
</evidence>
<protein>
    <submittedName>
        <fullName evidence="5 6">Piwi domain-containing protein</fullName>
    </submittedName>
</protein>
<dbReference type="PROSITE" id="PS50822">
    <property type="entry name" value="PIWI"/>
    <property type="match status" value="1"/>
</dbReference>
<reference evidence="5 6" key="1">
    <citation type="submission" date="2022-11" db="UniProtKB">
        <authorList>
            <consortium name="WormBaseParasite"/>
        </authorList>
    </citation>
    <scope>IDENTIFICATION</scope>
</reference>
<dbReference type="Gene3D" id="2.170.260.10">
    <property type="entry name" value="paz domain"/>
    <property type="match status" value="1"/>
</dbReference>
<dbReference type="InterPro" id="IPR036085">
    <property type="entry name" value="PAZ_dom_sf"/>
</dbReference>
<dbReference type="Pfam" id="PF02171">
    <property type="entry name" value="Piwi"/>
    <property type="match status" value="1"/>
</dbReference>
<dbReference type="AlphaFoldDB" id="A0A915BBR3"/>